<evidence type="ECO:0000256" key="1">
    <source>
        <dbReference type="ARBA" id="ARBA00004651"/>
    </source>
</evidence>
<evidence type="ECO:0000256" key="3">
    <source>
        <dbReference type="ARBA" id="ARBA00022692"/>
    </source>
</evidence>
<dbReference type="EMBL" id="JACHNZ010000022">
    <property type="protein sequence ID" value="MBB4632512.1"/>
    <property type="molecule type" value="Genomic_DNA"/>
</dbReference>
<feature type="transmembrane region" description="Helical" evidence="6">
    <location>
        <begin position="109"/>
        <end position="127"/>
    </location>
</feature>
<keyword evidence="2" id="KW-1003">Cell membrane</keyword>
<dbReference type="PANTHER" id="PTHR33529">
    <property type="entry name" value="SLR0882 PROTEIN-RELATED"/>
    <property type="match status" value="1"/>
</dbReference>
<feature type="transmembrane region" description="Helical" evidence="6">
    <location>
        <begin position="21"/>
        <end position="39"/>
    </location>
</feature>
<keyword evidence="5 6" id="KW-0472">Membrane</keyword>
<dbReference type="NCBIfam" id="TIGR04408">
    <property type="entry name" value="LptG_lptG"/>
    <property type="match status" value="1"/>
</dbReference>
<dbReference type="GO" id="GO:0043190">
    <property type="term" value="C:ATP-binding cassette (ABC) transporter complex"/>
    <property type="evidence" value="ECO:0007669"/>
    <property type="project" value="InterPro"/>
</dbReference>
<name>A0A7W7F7D7_9SPHN</name>
<comment type="caution">
    <text evidence="7">The sequence shown here is derived from an EMBL/GenBank/DDBJ whole genome shotgun (WGS) entry which is preliminary data.</text>
</comment>
<dbReference type="InterPro" id="IPR005495">
    <property type="entry name" value="LptG/LptF_permease"/>
</dbReference>
<feature type="transmembrane region" description="Helical" evidence="6">
    <location>
        <begin position="340"/>
        <end position="363"/>
    </location>
</feature>
<organism evidence="7 8">
    <name type="scientific">Sphingosinicella soli</name>
    <dbReference type="NCBI Taxonomy" id="333708"/>
    <lineage>
        <taxon>Bacteria</taxon>
        <taxon>Pseudomonadati</taxon>
        <taxon>Pseudomonadota</taxon>
        <taxon>Alphaproteobacteria</taxon>
        <taxon>Sphingomonadales</taxon>
        <taxon>Sphingosinicellaceae</taxon>
        <taxon>Sphingosinicella</taxon>
    </lineage>
</organism>
<dbReference type="AlphaFoldDB" id="A0A7W7F7D7"/>
<keyword evidence="4 6" id="KW-1133">Transmembrane helix</keyword>
<evidence type="ECO:0000256" key="5">
    <source>
        <dbReference type="ARBA" id="ARBA00023136"/>
    </source>
</evidence>
<dbReference type="GO" id="GO:0015920">
    <property type="term" value="P:lipopolysaccharide transport"/>
    <property type="evidence" value="ECO:0007669"/>
    <property type="project" value="TreeGrafter"/>
</dbReference>
<evidence type="ECO:0000313" key="7">
    <source>
        <dbReference type="EMBL" id="MBB4632512.1"/>
    </source>
</evidence>
<dbReference type="GO" id="GO:0055085">
    <property type="term" value="P:transmembrane transport"/>
    <property type="evidence" value="ECO:0007669"/>
    <property type="project" value="InterPro"/>
</dbReference>
<keyword evidence="3 6" id="KW-0812">Transmembrane</keyword>
<reference evidence="7 8" key="1">
    <citation type="submission" date="2020-08" db="EMBL/GenBank/DDBJ databases">
        <title>Genomic Encyclopedia of Type Strains, Phase IV (KMG-IV): sequencing the most valuable type-strain genomes for metagenomic binning, comparative biology and taxonomic classification.</title>
        <authorList>
            <person name="Goeker M."/>
        </authorList>
    </citation>
    <scope>NUCLEOTIDE SEQUENCE [LARGE SCALE GENOMIC DNA]</scope>
    <source>
        <strain evidence="7 8">DSM 17328</strain>
    </source>
</reference>
<gene>
    <name evidence="7" type="ORF">GGQ98_002137</name>
</gene>
<evidence type="ECO:0000256" key="6">
    <source>
        <dbReference type="SAM" id="Phobius"/>
    </source>
</evidence>
<dbReference type="Pfam" id="PF03739">
    <property type="entry name" value="LptF_LptG"/>
    <property type="match status" value="1"/>
</dbReference>
<feature type="transmembrane region" description="Helical" evidence="6">
    <location>
        <begin position="70"/>
        <end position="88"/>
    </location>
</feature>
<evidence type="ECO:0000313" key="8">
    <source>
        <dbReference type="Proteomes" id="UP000566324"/>
    </source>
</evidence>
<comment type="subcellular location">
    <subcellularLocation>
        <location evidence="1">Cell membrane</location>
        <topology evidence="1">Multi-pass membrane protein</topology>
    </subcellularLocation>
</comment>
<evidence type="ECO:0000256" key="2">
    <source>
        <dbReference type="ARBA" id="ARBA00022475"/>
    </source>
</evidence>
<protein>
    <submittedName>
        <fullName evidence="7">Lipopolysaccharide export system permease protein</fullName>
    </submittedName>
</protein>
<dbReference type="Proteomes" id="UP000566324">
    <property type="component" value="Unassembled WGS sequence"/>
</dbReference>
<accession>A0A7W7F7D7</accession>
<feature type="transmembrane region" description="Helical" evidence="6">
    <location>
        <begin position="285"/>
        <end position="304"/>
    </location>
</feature>
<dbReference type="RefSeq" id="WP_184069246.1">
    <property type="nucleotide sequence ID" value="NZ_JACHNZ010000022.1"/>
</dbReference>
<sequence length="367" mass="40228">MSGALTFWPSPTIATYTARMFMLRTLAFAIGLVAILQTLDLLTESNTILAVDGNGNPELLRYVQLRLPQLVSQFLPFSVLLGALVTMTTLSQNSEVTIFRASGLSAHQILYPMMAAALGVSLFHFAFNELVLVRTNAELIAWEKAEYRNDATIDTNPLSDVWVREGREIIHADSVTGSGAQTRLHGVRVDRRDGSRLRQIINAESARPDGNAWRLDNVRIFTVRTGALSNAAQIRLGAGIEPDRFTMRAPDPDRTDIIALWKQTRLLESVGRGTDSLRVALYHKISLPLSAVLMPLLGAVTAFGLARSGRLFARAVVGMVLGFAYFVADNFMVAMGEFGTIPPLAAGWAAFVLFFLVGEAVLFRTEE</sequence>
<evidence type="ECO:0000256" key="4">
    <source>
        <dbReference type="ARBA" id="ARBA00022989"/>
    </source>
</evidence>
<dbReference type="InterPro" id="IPR030923">
    <property type="entry name" value="LptG"/>
</dbReference>
<feature type="transmembrane region" description="Helical" evidence="6">
    <location>
        <begin position="311"/>
        <end position="328"/>
    </location>
</feature>
<proteinExistence type="predicted"/>
<dbReference type="PANTHER" id="PTHR33529:SF2">
    <property type="entry name" value="LIPOPOLYSACCHARIDE EXPORT SYSTEM PERMEASE PROTEIN LPTG"/>
    <property type="match status" value="1"/>
</dbReference>
<keyword evidence="8" id="KW-1185">Reference proteome</keyword>